<dbReference type="AlphaFoldDB" id="A0A9D1XZP6"/>
<dbReference type="Proteomes" id="UP000886751">
    <property type="component" value="Unassembled WGS sequence"/>
</dbReference>
<proteinExistence type="predicted"/>
<keyword evidence="1" id="KW-0472">Membrane</keyword>
<gene>
    <name evidence="2" type="ORF">H9846_02795</name>
</gene>
<reference evidence="2" key="2">
    <citation type="submission" date="2021-04" db="EMBL/GenBank/DDBJ databases">
        <authorList>
            <person name="Gilroy R."/>
        </authorList>
    </citation>
    <scope>NUCLEOTIDE SEQUENCE</scope>
    <source>
        <strain evidence="2">ChiHecec2B26-7398</strain>
    </source>
</reference>
<comment type="caution">
    <text evidence="2">The sequence shown here is derived from an EMBL/GenBank/DDBJ whole genome shotgun (WGS) entry which is preliminary data.</text>
</comment>
<organism evidence="2 3">
    <name type="scientific">Candidatus Gemmiger excrementipullorum</name>
    <dbReference type="NCBI Taxonomy" id="2838610"/>
    <lineage>
        <taxon>Bacteria</taxon>
        <taxon>Bacillati</taxon>
        <taxon>Bacillota</taxon>
        <taxon>Clostridia</taxon>
        <taxon>Eubacteriales</taxon>
        <taxon>Gemmiger</taxon>
    </lineage>
</organism>
<protein>
    <submittedName>
        <fullName evidence="2">DUF5361 domain-containing protein</fullName>
    </submittedName>
</protein>
<keyword evidence="1" id="KW-1133">Transmembrane helix</keyword>
<dbReference type="Pfam" id="PF17318">
    <property type="entry name" value="DUF5361"/>
    <property type="match status" value="1"/>
</dbReference>
<name>A0A9D1XZP6_9FIRM</name>
<accession>A0A9D1XZP6</accession>
<dbReference type="InterPro" id="IPR035286">
    <property type="entry name" value="DUF5361"/>
</dbReference>
<sequence length="126" mass="13514">MLATDRTALACDLAETYHVMDMTALPVSLLATLAAGLRGDSRIRMAMAGENVTTQETLLAAAVDRLSSLAWMQTKDGAHGRNRPPSVLAALAGKDKNAKQPHEKPVAYDTPADFERARAALLKKAR</sequence>
<feature type="transmembrane region" description="Helical" evidence="1">
    <location>
        <begin position="17"/>
        <end position="37"/>
    </location>
</feature>
<keyword evidence="1" id="KW-0812">Transmembrane</keyword>
<reference evidence="2" key="1">
    <citation type="journal article" date="2021" name="PeerJ">
        <title>Extensive microbial diversity within the chicken gut microbiome revealed by metagenomics and culture.</title>
        <authorList>
            <person name="Gilroy R."/>
            <person name="Ravi A."/>
            <person name="Getino M."/>
            <person name="Pursley I."/>
            <person name="Horton D.L."/>
            <person name="Alikhan N.F."/>
            <person name="Baker D."/>
            <person name="Gharbi K."/>
            <person name="Hall N."/>
            <person name="Watson M."/>
            <person name="Adriaenssens E.M."/>
            <person name="Foster-Nyarko E."/>
            <person name="Jarju S."/>
            <person name="Secka A."/>
            <person name="Antonio M."/>
            <person name="Oren A."/>
            <person name="Chaudhuri R.R."/>
            <person name="La Ragione R."/>
            <person name="Hildebrand F."/>
            <person name="Pallen M.J."/>
        </authorList>
    </citation>
    <scope>NUCLEOTIDE SEQUENCE</scope>
    <source>
        <strain evidence="2">ChiHecec2B26-7398</strain>
    </source>
</reference>
<dbReference type="EMBL" id="DXEI01000047">
    <property type="protein sequence ID" value="HIX94364.1"/>
    <property type="molecule type" value="Genomic_DNA"/>
</dbReference>
<evidence type="ECO:0000313" key="3">
    <source>
        <dbReference type="Proteomes" id="UP000886751"/>
    </source>
</evidence>
<evidence type="ECO:0000256" key="1">
    <source>
        <dbReference type="SAM" id="Phobius"/>
    </source>
</evidence>
<evidence type="ECO:0000313" key="2">
    <source>
        <dbReference type="EMBL" id="HIX94364.1"/>
    </source>
</evidence>